<reference evidence="2 3" key="1">
    <citation type="submission" date="2024-09" db="EMBL/GenBank/DDBJ databases">
        <authorList>
            <person name="Sun Q."/>
            <person name="Mori K."/>
        </authorList>
    </citation>
    <scope>NUCLEOTIDE SEQUENCE [LARGE SCALE GENOMIC DNA]</scope>
    <source>
        <strain evidence="2 3">JCM 1342</strain>
    </source>
</reference>
<dbReference type="Gene3D" id="3.30.70.270">
    <property type="match status" value="1"/>
</dbReference>
<accession>A0ABV5T3J8</accession>
<keyword evidence="1" id="KW-0472">Membrane</keyword>
<dbReference type="InterPro" id="IPR043128">
    <property type="entry name" value="Rev_trsase/Diguanyl_cyclase"/>
</dbReference>
<proteinExistence type="predicted"/>
<feature type="transmembrane region" description="Helical" evidence="1">
    <location>
        <begin position="90"/>
        <end position="110"/>
    </location>
</feature>
<evidence type="ECO:0000313" key="3">
    <source>
        <dbReference type="Proteomes" id="UP001589611"/>
    </source>
</evidence>
<evidence type="ECO:0000313" key="2">
    <source>
        <dbReference type="EMBL" id="MFB9647190.1"/>
    </source>
</evidence>
<evidence type="ECO:0008006" key="4">
    <source>
        <dbReference type="Google" id="ProtNLM"/>
    </source>
</evidence>
<name>A0ABV5T3J8_9MICO</name>
<dbReference type="Proteomes" id="UP001589611">
    <property type="component" value="Unassembled WGS sequence"/>
</dbReference>
<comment type="caution">
    <text evidence="2">The sequence shown here is derived from an EMBL/GenBank/DDBJ whole genome shotgun (WGS) entry which is preliminary data.</text>
</comment>
<gene>
    <name evidence="2" type="ORF">ACFFPJ_15440</name>
</gene>
<feature type="transmembrane region" description="Helical" evidence="1">
    <location>
        <begin position="149"/>
        <end position="172"/>
    </location>
</feature>
<dbReference type="RefSeq" id="WP_344711821.1">
    <property type="nucleotide sequence ID" value="NZ_BAAAWH010000001.1"/>
</dbReference>
<keyword evidence="1" id="KW-1133">Transmembrane helix</keyword>
<keyword evidence="3" id="KW-1185">Reference proteome</keyword>
<feature type="transmembrane region" description="Helical" evidence="1">
    <location>
        <begin position="6"/>
        <end position="28"/>
    </location>
</feature>
<feature type="transmembrane region" description="Helical" evidence="1">
    <location>
        <begin position="184"/>
        <end position="202"/>
    </location>
</feature>
<protein>
    <recommendedName>
        <fullName evidence="4">GGDEF domain-containing protein</fullName>
    </recommendedName>
</protein>
<feature type="transmembrane region" description="Helical" evidence="1">
    <location>
        <begin position="116"/>
        <end position="137"/>
    </location>
</feature>
<feature type="transmembrane region" description="Helical" evidence="1">
    <location>
        <begin position="60"/>
        <end position="78"/>
    </location>
</feature>
<keyword evidence="1" id="KW-0812">Transmembrane</keyword>
<feature type="transmembrane region" description="Helical" evidence="1">
    <location>
        <begin position="35"/>
        <end position="54"/>
    </location>
</feature>
<evidence type="ECO:0000256" key="1">
    <source>
        <dbReference type="SAM" id="Phobius"/>
    </source>
</evidence>
<dbReference type="EMBL" id="JBHMBE010000008">
    <property type="protein sequence ID" value="MFB9647190.1"/>
    <property type="molecule type" value="Genomic_DNA"/>
</dbReference>
<sequence length="363" mass="38143">MLGPSLTVSHLAIATVCTAMMLGLGFLARPGKATALWSAMYVVWLTSAFLGVTADLVDSGALWLVAVGLIISVPAYTWSGLRAFRGAPSYAWIPVAVSIAAIGILILSAGQPGFHLVGRAVFLAGALFNVLVVQELFRGPQRAQGFTVPLILSSGAWVVLGVVGIFAGALNLAENYELLTQSNAVAAMIYQIAALATLLFMIRDTPPPIAPSTTAAFYAQAADRLDRAKSAGEHTWTLLDIRLDDADELRAATGGSRFAQRSERFHEAVRSAFPAEADVAAVSEGRALVLVSRTASAVSASIRRLMTDLEAIDKDLPTAPQVSASIGWADVSTAGYEFEGLLAAADARAEAAVAEGGDRWKRD</sequence>
<organism evidence="2 3">
    <name type="scientific">Microbacterium terregens</name>
    <dbReference type="NCBI Taxonomy" id="69363"/>
    <lineage>
        <taxon>Bacteria</taxon>
        <taxon>Bacillati</taxon>
        <taxon>Actinomycetota</taxon>
        <taxon>Actinomycetes</taxon>
        <taxon>Micrococcales</taxon>
        <taxon>Microbacteriaceae</taxon>
        <taxon>Microbacterium</taxon>
    </lineage>
</organism>